<reference evidence="4" key="2">
    <citation type="submission" date="2020-09" db="EMBL/GenBank/DDBJ databases">
        <authorList>
            <person name="Sun Q."/>
            <person name="Zhou Y."/>
        </authorList>
    </citation>
    <scope>NUCLEOTIDE SEQUENCE</scope>
    <source>
        <strain evidence="4">CGMCC 1.15493</strain>
    </source>
</reference>
<dbReference type="RefSeq" id="WP_373289538.1">
    <property type="nucleotide sequence ID" value="NZ_BMJJ01000001.1"/>
</dbReference>
<accession>A0A916XTQ2</accession>
<dbReference type="InterPro" id="IPR036629">
    <property type="entry name" value="YjbJ_sf"/>
</dbReference>
<feature type="compositionally biased region" description="Basic and acidic residues" evidence="2">
    <location>
        <begin position="35"/>
        <end position="59"/>
    </location>
</feature>
<evidence type="ECO:0000256" key="2">
    <source>
        <dbReference type="SAM" id="MobiDB-lite"/>
    </source>
</evidence>
<name>A0A916XTQ2_9HYPH</name>
<dbReference type="Pfam" id="PF05532">
    <property type="entry name" value="CsbD"/>
    <property type="match status" value="1"/>
</dbReference>
<dbReference type="EMBL" id="BMJJ01000001">
    <property type="protein sequence ID" value="GGD06632.1"/>
    <property type="molecule type" value="Genomic_DNA"/>
</dbReference>
<feature type="region of interest" description="Disordered" evidence="2">
    <location>
        <begin position="1"/>
        <end position="59"/>
    </location>
</feature>
<evidence type="ECO:0000313" key="5">
    <source>
        <dbReference type="Proteomes" id="UP000613160"/>
    </source>
</evidence>
<evidence type="ECO:0000313" key="4">
    <source>
        <dbReference type="EMBL" id="GGD06632.1"/>
    </source>
</evidence>
<organism evidence="4 5">
    <name type="scientific">Aureimonas glaciei</name>
    <dbReference type="NCBI Taxonomy" id="1776957"/>
    <lineage>
        <taxon>Bacteria</taxon>
        <taxon>Pseudomonadati</taxon>
        <taxon>Pseudomonadota</taxon>
        <taxon>Alphaproteobacteria</taxon>
        <taxon>Hyphomicrobiales</taxon>
        <taxon>Aurantimonadaceae</taxon>
        <taxon>Aureimonas</taxon>
    </lineage>
</organism>
<dbReference type="SUPFAM" id="SSF69047">
    <property type="entry name" value="Hypothetical protein YjbJ"/>
    <property type="match status" value="1"/>
</dbReference>
<feature type="compositionally biased region" description="Low complexity" evidence="2">
    <location>
        <begin position="8"/>
        <end position="25"/>
    </location>
</feature>
<comment type="similarity">
    <text evidence="1">Belongs to the UPF0337 (CsbD) family.</text>
</comment>
<dbReference type="Gene3D" id="1.10.1470.10">
    <property type="entry name" value="YjbJ"/>
    <property type="match status" value="1"/>
</dbReference>
<protein>
    <submittedName>
        <fullName evidence="4">CsbD family protein</fullName>
    </submittedName>
</protein>
<comment type="caution">
    <text evidence="4">The sequence shown here is derived from an EMBL/GenBank/DDBJ whole genome shotgun (WGS) entry which is preliminary data.</text>
</comment>
<feature type="domain" description="CsbD-like" evidence="3">
    <location>
        <begin position="5"/>
        <end position="56"/>
    </location>
</feature>
<dbReference type="Proteomes" id="UP000613160">
    <property type="component" value="Unassembled WGS sequence"/>
</dbReference>
<dbReference type="AlphaFoldDB" id="A0A916XTQ2"/>
<gene>
    <name evidence="4" type="ORF">GCM10011335_07010</name>
</gene>
<keyword evidence="5" id="KW-1185">Reference proteome</keyword>
<reference evidence="4" key="1">
    <citation type="journal article" date="2014" name="Int. J. Syst. Evol. Microbiol.">
        <title>Complete genome sequence of Corynebacterium casei LMG S-19264T (=DSM 44701T), isolated from a smear-ripened cheese.</title>
        <authorList>
            <consortium name="US DOE Joint Genome Institute (JGI-PGF)"/>
            <person name="Walter F."/>
            <person name="Albersmeier A."/>
            <person name="Kalinowski J."/>
            <person name="Ruckert C."/>
        </authorList>
    </citation>
    <scope>NUCLEOTIDE SEQUENCE</scope>
    <source>
        <strain evidence="4">CGMCC 1.15493</strain>
    </source>
</reference>
<evidence type="ECO:0000256" key="1">
    <source>
        <dbReference type="ARBA" id="ARBA00009129"/>
    </source>
</evidence>
<evidence type="ECO:0000259" key="3">
    <source>
        <dbReference type="Pfam" id="PF05532"/>
    </source>
</evidence>
<dbReference type="InterPro" id="IPR008462">
    <property type="entry name" value="CsbD"/>
</dbReference>
<sequence length="59" mass="6140">MDKHEVTGGAKQAGGAIKEAAGKAVGNDRLQAEGAIDKTEGKAEKNYGKVKDAVKDRLD</sequence>
<proteinExistence type="inferred from homology"/>